<dbReference type="CDD" id="cd00093">
    <property type="entry name" value="HTH_XRE"/>
    <property type="match status" value="1"/>
</dbReference>
<keyword evidence="1" id="KW-0238">DNA-binding</keyword>
<dbReference type="GO" id="GO:0003700">
    <property type="term" value="F:DNA-binding transcription factor activity"/>
    <property type="evidence" value="ECO:0007669"/>
    <property type="project" value="TreeGrafter"/>
</dbReference>
<feature type="domain" description="HTH cro/C1-type" evidence="2">
    <location>
        <begin position="43"/>
        <end position="97"/>
    </location>
</feature>
<organism evidence="3 4">
    <name type="scientific">Stackebrandtia endophytica</name>
    <dbReference type="NCBI Taxonomy" id="1496996"/>
    <lineage>
        <taxon>Bacteria</taxon>
        <taxon>Bacillati</taxon>
        <taxon>Actinomycetota</taxon>
        <taxon>Actinomycetes</taxon>
        <taxon>Glycomycetales</taxon>
        <taxon>Glycomycetaceae</taxon>
        <taxon>Stackebrandtia</taxon>
    </lineage>
</organism>
<dbReference type="InterPro" id="IPR001387">
    <property type="entry name" value="Cro/C1-type_HTH"/>
</dbReference>
<dbReference type="SMART" id="SM00530">
    <property type="entry name" value="HTH_XRE"/>
    <property type="match status" value="1"/>
</dbReference>
<dbReference type="GO" id="GO:0005829">
    <property type="term" value="C:cytosol"/>
    <property type="evidence" value="ECO:0007669"/>
    <property type="project" value="TreeGrafter"/>
</dbReference>
<dbReference type="Pfam" id="PF07883">
    <property type="entry name" value="Cupin_2"/>
    <property type="match status" value="1"/>
</dbReference>
<protein>
    <submittedName>
        <fullName evidence="3">XRE family transcriptional regulator</fullName>
    </submittedName>
</protein>
<dbReference type="InterPro" id="IPR050807">
    <property type="entry name" value="TransReg_Diox_bact_type"/>
</dbReference>
<proteinExistence type="predicted"/>
<dbReference type="GO" id="GO:0003677">
    <property type="term" value="F:DNA binding"/>
    <property type="evidence" value="ECO:0007669"/>
    <property type="project" value="UniProtKB-KW"/>
</dbReference>
<comment type="caution">
    <text evidence="3">The sequence shown here is derived from an EMBL/GenBank/DDBJ whole genome shotgun (WGS) entry which is preliminary data.</text>
</comment>
<dbReference type="EMBL" id="VFOW01000001">
    <property type="protein sequence ID" value="TQL78626.1"/>
    <property type="molecule type" value="Genomic_DNA"/>
</dbReference>
<dbReference type="PANTHER" id="PTHR46797:SF1">
    <property type="entry name" value="METHYLPHOSPHONATE SYNTHASE"/>
    <property type="match status" value="1"/>
</dbReference>
<dbReference type="Gene3D" id="1.10.260.40">
    <property type="entry name" value="lambda repressor-like DNA-binding domains"/>
    <property type="match status" value="1"/>
</dbReference>
<evidence type="ECO:0000259" key="2">
    <source>
        <dbReference type="PROSITE" id="PS50943"/>
    </source>
</evidence>
<sequence>MADRRLRASADSFPVGVRVLGRLEVMRNRDEAEAEIAAVGAALRVERQRQGLSVQALSQRSGVSFGLISQLERGLGNPAFQSLYRLASALGISLPKLLSGMGGDSMVVRSDERYALPTSPDLPTAQQVIRELLTPRSQSNLQVIRSTIPPGFSNEGNPFRHLGTESVTVDRGRLLVVHGDRRVELAEGDTMTYGCSQPHWWANISDEVTIVTGAVSPFES</sequence>
<evidence type="ECO:0000313" key="3">
    <source>
        <dbReference type="EMBL" id="TQL78626.1"/>
    </source>
</evidence>
<dbReference type="InterPro" id="IPR013096">
    <property type="entry name" value="Cupin_2"/>
</dbReference>
<dbReference type="Pfam" id="PF01381">
    <property type="entry name" value="HTH_3"/>
    <property type="match status" value="1"/>
</dbReference>
<dbReference type="AlphaFoldDB" id="A0A543B1G1"/>
<dbReference type="InterPro" id="IPR014710">
    <property type="entry name" value="RmlC-like_jellyroll"/>
</dbReference>
<evidence type="ECO:0000256" key="1">
    <source>
        <dbReference type="ARBA" id="ARBA00023125"/>
    </source>
</evidence>
<dbReference type="Proteomes" id="UP000317043">
    <property type="component" value="Unassembled WGS sequence"/>
</dbReference>
<dbReference type="SUPFAM" id="SSF47413">
    <property type="entry name" value="lambda repressor-like DNA-binding domains"/>
    <property type="match status" value="1"/>
</dbReference>
<dbReference type="SUPFAM" id="SSF51182">
    <property type="entry name" value="RmlC-like cupins"/>
    <property type="match status" value="1"/>
</dbReference>
<dbReference type="Gene3D" id="2.60.120.10">
    <property type="entry name" value="Jelly Rolls"/>
    <property type="match status" value="1"/>
</dbReference>
<name>A0A543B1G1_9ACTN</name>
<keyword evidence="4" id="KW-1185">Reference proteome</keyword>
<dbReference type="InterPro" id="IPR011051">
    <property type="entry name" value="RmlC_Cupin_sf"/>
</dbReference>
<dbReference type="CDD" id="cd02209">
    <property type="entry name" value="cupin_XRE_C"/>
    <property type="match status" value="1"/>
</dbReference>
<evidence type="ECO:0000313" key="4">
    <source>
        <dbReference type="Proteomes" id="UP000317043"/>
    </source>
</evidence>
<dbReference type="InterPro" id="IPR010982">
    <property type="entry name" value="Lambda_DNA-bd_dom_sf"/>
</dbReference>
<gene>
    <name evidence="3" type="ORF">FB566_4216</name>
</gene>
<reference evidence="3 4" key="1">
    <citation type="submission" date="2019-06" db="EMBL/GenBank/DDBJ databases">
        <title>Sequencing the genomes of 1000 actinobacteria strains.</title>
        <authorList>
            <person name="Klenk H.-P."/>
        </authorList>
    </citation>
    <scope>NUCLEOTIDE SEQUENCE [LARGE SCALE GENOMIC DNA]</scope>
    <source>
        <strain evidence="3 4">DSM 45928</strain>
    </source>
</reference>
<dbReference type="PROSITE" id="PS50943">
    <property type="entry name" value="HTH_CROC1"/>
    <property type="match status" value="1"/>
</dbReference>
<dbReference type="InParanoid" id="A0A543B1G1"/>
<accession>A0A543B1G1</accession>
<dbReference type="PANTHER" id="PTHR46797">
    <property type="entry name" value="HTH-TYPE TRANSCRIPTIONAL REGULATOR"/>
    <property type="match status" value="1"/>
</dbReference>